<evidence type="ECO:0000313" key="4">
    <source>
        <dbReference type="Proteomes" id="UP000256345"/>
    </source>
</evidence>
<protein>
    <submittedName>
        <fullName evidence="1">Lysine-N-methylase</fullName>
    </submittedName>
</protein>
<reference evidence="1 3" key="1">
    <citation type="submission" date="2015-05" db="EMBL/GenBank/DDBJ databases">
        <title>Genome assembly of Archangium gephyra DSM 2261.</title>
        <authorList>
            <person name="Sharma G."/>
            <person name="Subramanian S."/>
        </authorList>
    </citation>
    <scope>NUCLEOTIDE SEQUENCE [LARGE SCALE GENOMIC DNA]</scope>
    <source>
        <strain evidence="1 3">DSM 2261</strain>
    </source>
</reference>
<keyword evidence="4" id="KW-1185">Reference proteome</keyword>
<evidence type="ECO:0000313" key="1">
    <source>
        <dbReference type="EMBL" id="AKJ06445.1"/>
    </source>
</evidence>
<dbReference type="KEGG" id="age:AA314_08071"/>
<dbReference type="EMBL" id="CP011509">
    <property type="protein sequence ID" value="AKJ06445.1"/>
    <property type="molecule type" value="Genomic_DNA"/>
</dbReference>
<dbReference type="Proteomes" id="UP000256345">
    <property type="component" value="Unassembled WGS sequence"/>
</dbReference>
<dbReference type="AlphaFoldDB" id="A0AAC8QFE3"/>
<evidence type="ECO:0000313" key="2">
    <source>
        <dbReference type="EMBL" id="REG32243.1"/>
    </source>
</evidence>
<accession>A0AAC8QFE3</accession>
<dbReference type="EMBL" id="QUMU01000005">
    <property type="protein sequence ID" value="REG32243.1"/>
    <property type="molecule type" value="Genomic_DNA"/>
</dbReference>
<gene>
    <name evidence="1" type="ORF">AA314_08071</name>
    <name evidence="2" type="ORF">ATI61_105571</name>
</gene>
<proteinExistence type="predicted"/>
<sequence>MPTEPTLLRYMTRFRCIAERCEDTCCTGLKVPVSEPQWARMRAAVAGSPEESERLHQCITPNPGGATAEHAFVQMRPDGHCPLLDTERLCSLQRRHGDAVLPDICATFPRVVTRWGERVEVSGTLACPEVARLCLLEEDAVEPVPTPLEASHVPRPETARHIPLDTQDAWAFHAETVREALLRLLHRREYPLPSRLAMLGHLAHGLDGFYFRGTEAFRGDDREAAEARLGEVLQRFESPDVREAVHRDFMGLALPGGPCVGLFSSVLRARMAAGRGERFSTLARGVLESLGLQEGAPGDLDAAWRTYAERWRRLEALHGARVHQYFDNYATHFLWRSPLIDAPSLLAYVFRLALRVGLLRLTLVGHPRVAELCQEPSPTAESREQLDRAAVETFQLVAKHVEQAPDFLALGEGLVGAGRGADTLGKVLVFATF</sequence>
<evidence type="ECO:0000313" key="3">
    <source>
        <dbReference type="Proteomes" id="UP000035579"/>
    </source>
</evidence>
<organism evidence="1 3">
    <name type="scientific">Archangium gephyra</name>
    <dbReference type="NCBI Taxonomy" id="48"/>
    <lineage>
        <taxon>Bacteria</taxon>
        <taxon>Pseudomonadati</taxon>
        <taxon>Myxococcota</taxon>
        <taxon>Myxococcia</taxon>
        <taxon>Myxococcales</taxon>
        <taxon>Cystobacterineae</taxon>
        <taxon>Archangiaceae</taxon>
        <taxon>Archangium</taxon>
    </lineage>
</organism>
<dbReference type="Proteomes" id="UP000035579">
    <property type="component" value="Chromosome"/>
</dbReference>
<dbReference type="NCBIfam" id="NF038110">
    <property type="entry name" value="Lys_methyl_FliB"/>
    <property type="match status" value="1"/>
</dbReference>
<dbReference type="RefSeq" id="WP_047859735.1">
    <property type="nucleotide sequence ID" value="NZ_CP011509.1"/>
</dbReference>
<reference evidence="2 4" key="2">
    <citation type="submission" date="2018-08" db="EMBL/GenBank/DDBJ databases">
        <title>Genomic Encyclopedia of Archaeal and Bacterial Type Strains, Phase II (KMG-II): from individual species to whole genera.</title>
        <authorList>
            <person name="Goeker M."/>
        </authorList>
    </citation>
    <scope>NUCLEOTIDE SEQUENCE [LARGE SCALE GENOMIC DNA]</scope>
    <source>
        <strain evidence="2 4">DSM 2261</strain>
    </source>
</reference>
<name>A0AAC8QFE3_9BACT</name>